<dbReference type="RefSeq" id="WP_149498704.1">
    <property type="nucleotide sequence ID" value="NZ_JAJMQV010000033.1"/>
</dbReference>
<comment type="caution">
    <text evidence="2">The sequence shown here is derived from an EMBL/GenBank/DDBJ whole genome shotgun (WGS) entry which is preliminary data.</text>
</comment>
<sequence length="321" mass="34204">MRSRPRSRFKGFTLLELLLTLALAVVLMTLVNSAFSFYVSTMDSSDAEMRRTMLASAVMQMIEDDLRSSMHPEPLDTSALEELLSATAKAAGGSSGGGSGGQTGGDAEAAGTADPDAAGEDDMTSTDTTLLAGTVVLQTPGLVGNQYQIQVDTSRLPRLEEYGVMMAAEPGQLVDIPSDLKTVTYYVQDADAIGVDDALAKLDGSTDGGSGGLVRRVLDRNVTSFAMTQGSISALTQSGDLLAPEVVGIEFSYWDGMTWQIEWNSDEMGELPLAVKIQLTMIDPLIDANDQTPRMFSHIVQLPMAKFIVEEEEDELSGAGI</sequence>
<keyword evidence="3" id="KW-1185">Reference proteome</keyword>
<accession>A0ABT7PPT0</accession>
<protein>
    <submittedName>
        <fullName evidence="2">Prepilin-type N-terminal cleavage/methylation domain-containing protein</fullName>
    </submittedName>
</protein>
<dbReference type="EMBL" id="JASZZN010000021">
    <property type="protein sequence ID" value="MDM4018353.1"/>
    <property type="molecule type" value="Genomic_DNA"/>
</dbReference>
<evidence type="ECO:0000313" key="2">
    <source>
        <dbReference type="EMBL" id="MDM4018353.1"/>
    </source>
</evidence>
<dbReference type="InterPro" id="IPR012902">
    <property type="entry name" value="N_methyl_site"/>
</dbReference>
<dbReference type="NCBIfam" id="TIGR02532">
    <property type="entry name" value="IV_pilin_GFxxxE"/>
    <property type="match status" value="1"/>
</dbReference>
<dbReference type="SUPFAM" id="SSF54523">
    <property type="entry name" value="Pili subunits"/>
    <property type="match status" value="2"/>
</dbReference>
<evidence type="ECO:0000313" key="3">
    <source>
        <dbReference type="Proteomes" id="UP001239462"/>
    </source>
</evidence>
<proteinExistence type="predicted"/>
<dbReference type="Proteomes" id="UP001239462">
    <property type="component" value="Unassembled WGS sequence"/>
</dbReference>
<organism evidence="2 3">
    <name type="scientific">Roseiconus lacunae</name>
    <dbReference type="NCBI Taxonomy" id="2605694"/>
    <lineage>
        <taxon>Bacteria</taxon>
        <taxon>Pseudomonadati</taxon>
        <taxon>Planctomycetota</taxon>
        <taxon>Planctomycetia</taxon>
        <taxon>Pirellulales</taxon>
        <taxon>Pirellulaceae</taxon>
        <taxon>Roseiconus</taxon>
    </lineage>
</organism>
<feature type="compositionally biased region" description="Gly residues" evidence="1">
    <location>
        <begin position="93"/>
        <end position="104"/>
    </location>
</feature>
<feature type="region of interest" description="Disordered" evidence="1">
    <location>
        <begin position="89"/>
        <end position="124"/>
    </location>
</feature>
<dbReference type="PROSITE" id="PS00409">
    <property type="entry name" value="PROKAR_NTER_METHYL"/>
    <property type="match status" value="1"/>
</dbReference>
<gene>
    <name evidence="2" type="ORF">QTN89_23075</name>
</gene>
<evidence type="ECO:0000256" key="1">
    <source>
        <dbReference type="SAM" id="MobiDB-lite"/>
    </source>
</evidence>
<dbReference type="Pfam" id="PF07963">
    <property type="entry name" value="N_methyl"/>
    <property type="match status" value="1"/>
</dbReference>
<reference evidence="2 3" key="1">
    <citation type="submission" date="2023-06" db="EMBL/GenBank/DDBJ databases">
        <title>Roseiconus lacunae JC819 isolated from Gulf of Mannar region, Tamil Nadu.</title>
        <authorList>
            <person name="Pk S."/>
            <person name="Ch S."/>
            <person name="Ch V.R."/>
        </authorList>
    </citation>
    <scope>NUCLEOTIDE SEQUENCE [LARGE SCALE GENOMIC DNA]</scope>
    <source>
        <strain evidence="2 3">JC819</strain>
    </source>
</reference>
<feature type="compositionally biased region" description="Low complexity" evidence="1">
    <location>
        <begin position="105"/>
        <end position="116"/>
    </location>
</feature>
<dbReference type="InterPro" id="IPR045584">
    <property type="entry name" value="Pilin-like"/>
</dbReference>
<name>A0ABT7PPT0_9BACT</name>